<reference evidence="2 3" key="1">
    <citation type="submission" date="2019-05" db="EMBL/GenBank/DDBJ databases">
        <title>Another draft genome of Portunus trituberculatus and its Hox gene families provides insights of decapod evolution.</title>
        <authorList>
            <person name="Jeong J.-H."/>
            <person name="Song I."/>
            <person name="Kim S."/>
            <person name="Choi T."/>
            <person name="Kim D."/>
            <person name="Ryu S."/>
            <person name="Kim W."/>
        </authorList>
    </citation>
    <scope>NUCLEOTIDE SEQUENCE [LARGE SCALE GENOMIC DNA]</scope>
    <source>
        <tissue evidence="2">Muscle</tissue>
    </source>
</reference>
<name>A0A5B7EY43_PORTR</name>
<gene>
    <name evidence="2" type="ORF">E2C01_031444</name>
</gene>
<proteinExistence type="predicted"/>
<evidence type="ECO:0000313" key="3">
    <source>
        <dbReference type="Proteomes" id="UP000324222"/>
    </source>
</evidence>
<evidence type="ECO:0000313" key="2">
    <source>
        <dbReference type="EMBL" id="MPC37949.1"/>
    </source>
</evidence>
<comment type="caution">
    <text evidence="2">The sequence shown here is derived from an EMBL/GenBank/DDBJ whole genome shotgun (WGS) entry which is preliminary data.</text>
</comment>
<dbReference type="AlphaFoldDB" id="A0A5B7EY43"/>
<protein>
    <submittedName>
        <fullName evidence="2">Uncharacterized protein</fullName>
    </submittedName>
</protein>
<dbReference type="Proteomes" id="UP000324222">
    <property type="component" value="Unassembled WGS sequence"/>
</dbReference>
<keyword evidence="3" id="KW-1185">Reference proteome</keyword>
<sequence>MSGTCISPTQRLTTAPECIGEATATAPARRRHQQEHGPVLYNLYKRTLLSSLHGRFPSTLPLRSRNDAPLPPTSTPSQTCHPSGSWRCHWRCL</sequence>
<accession>A0A5B7EY43</accession>
<dbReference type="EMBL" id="VSRR010003930">
    <property type="protein sequence ID" value="MPC37949.1"/>
    <property type="molecule type" value="Genomic_DNA"/>
</dbReference>
<organism evidence="2 3">
    <name type="scientific">Portunus trituberculatus</name>
    <name type="common">Swimming crab</name>
    <name type="synonym">Neptunus trituberculatus</name>
    <dbReference type="NCBI Taxonomy" id="210409"/>
    <lineage>
        <taxon>Eukaryota</taxon>
        <taxon>Metazoa</taxon>
        <taxon>Ecdysozoa</taxon>
        <taxon>Arthropoda</taxon>
        <taxon>Crustacea</taxon>
        <taxon>Multicrustacea</taxon>
        <taxon>Malacostraca</taxon>
        <taxon>Eumalacostraca</taxon>
        <taxon>Eucarida</taxon>
        <taxon>Decapoda</taxon>
        <taxon>Pleocyemata</taxon>
        <taxon>Brachyura</taxon>
        <taxon>Eubrachyura</taxon>
        <taxon>Portunoidea</taxon>
        <taxon>Portunidae</taxon>
        <taxon>Portuninae</taxon>
        <taxon>Portunus</taxon>
    </lineage>
</organism>
<feature type="region of interest" description="Disordered" evidence="1">
    <location>
        <begin position="55"/>
        <end position="84"/>
    </location>
</feature>
<evidence type="ECO:0000256" key="1">
    <source>
        <dbReference type="SAM" id="MobiDB-lite"/>
    </source>
</evidence>